<dbReference type="AlphaFoldDB" id="A0A2N6KDM5"/>
<reference evidence="1 2" key="1">
    <citation type="submission" date="2017-07" db="EMBL/GenBank/DDBJ databases">
        <title>Genomes of Fischerella (Mastigocladus) sp. strains.</title>
        <authorList>
            <person name="Miller S.R."/>
        </authorList>
    </citation>
    <scope>NUCLEOTIDE SEQUENCE [LARGE SCALE GENOMIC DNA]</scope>
    <source>
        <strain evidence="1 2">CCMEE 5268</strain>
    </source>
</reference>
<dbReference type="Proteomes" id="UP000235025">
    <property type="component" value="Unassembled WGS sequence"/>
</dbReference>
<protein>
    <submittedName>
        <fullName evidence="1">Uncharacterized protein</fullName>
    </submittedName>
</protein>
<organism evidence="1 2">
    <name type="scientific">Fischerella thermalis CCMEE 5268</name>
    <dbReference type="NCBI Taxonomy" id="2019662"/>
    <lineage>
        <taxon>Bacteria</taxon>
        <taxon>Bacillati</taxon>
        <taxon>Cyanobacteriota</taxon>
        <taxon>Cyanophyceae</taxon>
        <taxon>Nostocales</taxon>
        <taxon>Hapalosiphonaceae</taxon>
        <taxon>Fischerella</taxon>
    </lineage>
</organism>
<dbReference type="EMBL" id="NMQA01000200">
    <property type="protein sequence ID" value="PLZ96952.1"/>
    <property type="molecule type" value="Genomic_DNA"/>
</dbReference>
<gene>
    <name evidence="1" type="ORF">CEN50_16765</name>
</gene>
<accession>A0A2N6KDM5</accession>
<comment type="caution">
    <text evidence="1">The sequence shown here is derived from an EMBL/GenBank/DDBJ whole genome shotgun (WGS) entry which is preliminary data.</text>
</comment>
<evidence type="ECO:0000313" key="2">
    <source>
        <dbReference type="Proteomes" id="UP000235025"/>
    </source>
</evidence>
<evidence type="ECO:0000313" key="1">
    <source>
        <dbReference type="EMBL" id="PLZ96952.1"/>
    </source>
</evidence>
<proteinExistence type="predicted"/>
<name>A0A2N6KDM5_9CYAN</name>
<sequence length="63" mass="7397">MNNLMKFSVKTITYLISFRKKVYLSLRYQISVNFAKSFVDALYLIKQPVKQAVLVEVNPPEDR</sequence>